<sequence>MASPSSHLPATPKILLRSSPSNPIFLASNRSLLFGDASSLSRRQRRHRAAALRGVGARGWSSAFVKAVLDVNRQGAALRPSDVKQRRPDDRPRGNLNWMQSREATLKSPVWRGRENEIRPFGNPKASDSANLDSAAEVLSCSF</sequence>
<evidence type="ECO:0000313" key="4">
    <source>
        <dbReference type="Proteomes" id="UP000287651"/>
    </source>
</evidence>
<dbReference type="EMBL" id="AMZH03004455">
    <property type="protein sequence ID" value="RRT69120.1"/>
    <property type="molecule type" value="Genomic_DNA"/>
</dbReference>
<dbReference type="Pfam" id="PF00310">
    <property type="entry name" value="GATase_2"/>
    <property type="match status" value="1"/>
</dbReference>
<dbReference type="SUPFAM" id="SSF56235">
    <property type="entry name" value="N-terminal nucleophile aminohydrolases (Ntn hydrolases)"/>
    <property type="match status" value="1"/>
</dbReference>
<evidence type="ECO:0000256" key="1">
    <source>
        <dbReference type="SAM" id="MobiDB-lite"/>
    </source>
</evidence>
<dbReference type="Proteomes" id="UP000287651">
    <property type="component" value="Unassembled WGS sequence"/>
</dbReference>
<proteinExistence type="predicted"/>
<evidence type="ECO:0000313" key="3">
    <source>
        <dbReference type="EMBL" id="RRT69120.1"/>
    </source>
</evidence>
<dbReference type="AlphaFoldDB" id="A0A426ZYT8"/>
<feature type="compositionally biased region" description="Basic and acidic residues" evidence="1">
    <location>
        <begin position="81"/>
        <end position="93"/>
    </location>
</feature>
<dbReference type="InterPro" id="IPR029055">
    <property type="entry name" value="Ntn_hydrolases_N"/>
</dbReference>
<organism evidence="3 4">
    <name type="scientific">Ensete ventricosum</name>
    <name type="common">Abyssinian banana</name>
    <name type="synonym">Musa ensete</name>
    <dbReference type="NCBI Taxonomy" id="4639"/>
    <lineage>
        <taxon>Eukaryota</taxon>
        <taxon>Viridiplantae</taxon>
        <taxon>Streptophyta</taxon>
        <taxon>Embryophyta</taxon>
        <taxon>Tracheophyta</taxon>
        <taxon>Spermatophyta</taxon>
        <taxon>Magnoliopsida</taxon>
        <taxon>Liliopsida</taxon>
        <taxon>Zingiberales</taxon>
        <taxon>Musaceae</taxon>
        <taxon>Ensete</taxon>
    </lineage>
</organism>
<protein>
    <recommendedName>
        <fullName evidence="2">Glutamine amidotransferase type-2 domain-containing protein</fullName>
    </recommendedName>
</protein>
<gene>
    <name evidence="3" type="ORF">B296_00037678</name>
</gene>
<comment type="caution">
    <text evidence="3">The sequence shown here is derived from an EMBL/GenBank/DDBJ whole genome shotgun (WGS) entry which is preliminary data.</text>
</comment>
<name>A0A426ZYT8_ENSVE</name>
<dbReference type="InterPro" id="IPR017932">
    <property type="entry name" value="GATase_2_dom"/>
</dbReference>
<feature type="region of interest" description="Disordered" evidence="1">
    <location>
        <begin position="79"/>
        <end position="99"/>
    </location>
</feature>
<dbReference type="Gene3D" id="3.60.20.10">
    <property type="entry name" value="Glutamine Phosphoribosylpyrophosphate, subunit 1, domain 1"/>
    <property type="match status" value="1"/>
</dbReference>
<accession>A0A426ZYT8</accession>
<evidence type="ECO:0000259" key="2">
    <source>
        <dbReference type="Pfam" id="PF00310"/>
    </source>
</evidence>
<feature type="domain" description="Glutamine amidotransferase type-2" evidence="2">
    <location>
        <begin position="93"/>
        <end position="140"/>
    </location>
</feature>
<reference evidence="3 4" key="1">
    <citation type="journal article" date="2014" name="Agronomy (Basel)">
        <title>A Draft Genome Sequence for Ensete ventricosum, the Drought-Tolerant Tree Against Hunger.</title>
        <authorList>
            <person name="Harrison J."/>
            <person name="Moore K.A."/>
            <person name="Paszkiewicz K."/>
            <person name="Jones T."/>
            <person name="Grant M."/>
            <person name="Ambacheew D."/>
            <person name="Muzemil S."/>
            <person name="Studholme D.J."/>
        </authorList>
    </citation>
    <scope>NUCLEOTIDE SEQUENCE [LARGE SCALE GENOMIC DNA]</scope>
</reference>